<feature type="region of interest" description="Disordered" evidence="1">
    <location>
        <begin position="149"/>
        <end position="193"/>
    </location>
</feature>
<dbReference type="EMBL" id="JAGTJQ010000018">
    <property type="protein sequence ID" value="KAH7009413.1"/>
    <property type="molecule type" value="Genomic_DNA"/>
</dbReference>
<evidence type="ECO:0000313" key="2">
    <source>
        <dbReference type="EMBL" id="KAH7009413.1"/>
    </source>
</evidence>
<name>A0A9P8XPM4_9PEZI</name>
<dbReference type="RefSeq" id="XP_046004041.1">
    <property type="nucleotide sequence ID" value="XM_046156075.1"/>
</dbReference>
<organism evidence="2 3">
    <name type="scientific">Microdochium trichocladiopsis</name>
    <dbReference type="NCBI Taxonomy" id="1682393"/>
    <lineage>
        <taxon>Eukaryota</taxon>
        <taxon>Fungi</taxon>
        <taxon>Dikarya</taxon>
        <taxon>Ascomycota</taxon>
        <taxon>Pezizomycotina</taxon>
        <taxon>Sordariomycetes</taxon>
        <taxon>Xylariomycetidae</taxon>
        <taxon>Xylariales</taxon>
        <taxon>Microdochiaceae</taxon>
        <taxon>Microdochium</taxon>
    </lineage>
</organism>
<gene>
    <name evidence="2" type="ORF">B0I36DRAFT_342294</name>
</gene>
<dbReference type="Proteomes" id="UP000756346">
    <property type="component" value="Unassembled WGS sequence"/>
</dbReference>
<keyword evidence="3" id="KW-1185">Reference proteome</keyword>
<dbReference type="GeneID" id="70185621"/>
<accession>A0A9P8XPM4</accession>
<protein>
    <submittedName>
        <fullName evidence="2">Uncharacterized protein</fullName>
    </submittedName>
</protein>
<dbReference type="AlphaFoldDB" id="A0A9P8XPM4"/>
<reference evidence="2" key="1">
    <citation type="journal article" date="2021" name="Nat. Commun.">
        <title>Genetic determinants of endophytism in the Arabidopsis root mycobiome.</title>
        <authorList>
            <person name="Mesny F."/>
            <person name="Miyauchi S."/>
            <person name="Thiergart T."/>
            <person name="Pickel B."/>
            <person name="Atanasova L."/>
            <person name="Karlsson M."/>
            <person name="Huettel B."/>
            <person name="Barry K.W."/>
            <person name="Haridas S."/>
            <person name="Chen C."/>
            <person name="Bauer D."/>
            <person name="Andreopoulos W."/>
            <person name="Pangilinan J."/>
            <person name="LaButti K."/>
            <person name="Riley R."/>
            <person name="Lipzen A."/>
            <person name="Clum A."/>
            <person name="Drula E."/>
            <person name="Henrissat B."/>
            <person name="Kohler A."/>
            <person name="Grigoriev I.V."/>
            <person name="Martin F.M."/>
            <person name="Hacquard S."/>
        </authorList>
    </citation>
    <scope>NUCLEOTIDE SEQUENCE</scope>
    <source>
        <strain evidence="2">MPI-CAGE-CH-0230</strain>
    </source>
</reference>
<sequence>MTTFLDRVTATGREHVRNHLHPFCSLCKEELDIYSKVVIFDLASDDEHPIGCKTHMIRSFRRSHEITPQEIPCEAQRSYCADINCHQCSPNCRSVSAHQKCVKWLQDISHAFEKQSVLDSDSYVIFFLRTQSPWTLCWSGPLLPPKLLYEPGHEAPSGEEPPQRQLRPYGPAEQDEHPPRPRSRAEQDEHSPQPPYLPIEIMMQIFNLADETSRRWLYLRHSVLRPKPWMVEKRWDLRRVRSWKRGEDPKVVDSAVPSEDLWLKFDCSGLVELCTASEAGVHGWTDIYLFCKVDSTSRLQDSHAIFQSGMCYVKPPDDYGGQILLANSTIAYNKLLPPESESAIVANGVPLQKCFGITFFLLQTTDDIVGVHVHTKSISHPTRTHRWLEASKNCRLGSIFIPLAPLGASFMVVKWDMGGFSVRLRQPLQGSLS</sequence>
<feature type="compositionally biased region" description="Basic and acidic residues" evidence="1">
    <location>
        <begin position="174"/>
        <end position="191"/>
    </location>
</feature>
<comment type="caution">
    <text evidence="2">The sequence shown here is derived from an EMBL/GenBank/DDBJ whole genome shotgun (WGS) entry which is preliminary data.</text>
</comment>
<proteinExistence type="predicted"/>
<evidence type="ECO:0000313" key="3">
    <source>
        <dbReference type="Proteomes" id="UP000756346"/>
    </source>
</evidence>
<evidence type="ECO:0000256" key="1">
    <source>
        <dbReference type="SAM" id="MobiDB-lite"/>
    </source>
</evidence>